<dbReference type="RefSeq" id="WP_249102687.1">
    <property type="nucleotide sequence ID" value="NZ_JAMAST010000019.1"/>
</dbReference>
<comment type="caution">
    <text evidence="1">The sequence shown here is derived from an EMBL/GenBank/DDBJ whole genome shotgun (WGS) entry which is preliminary data.</text>
</comment>
<dbReference type="Proteomes" id="UP001203004">
    <property type="component" value="Unassembled WGS sequence"/>
</dbReference>
<proteinExistence type="predicted"/>
<sequence>MADKKVVIFIVEGVSDERVIAAIRNYVPGSCRVYIHITRGDLFTKPGVRKNIKVRVADQVKKVMNATKFRKREILAVVQLTDMDGTFVRDQDVMIDSAVGKDPNYREDGIVVRNAGIRQYIQKRNREKASELRAMCASAEIMAGIYYFLFYFSCNLDHVMHNNRNMPVEEKIRRSRDFEHSCRAHPEHFYHFFHDQPFAVQGSIDETWRFIEQGNHSVQRYSNFHLIFDVLSQLESAGG</sequence>
<organism evidence="1 2">
    <name type="scientific">Sporolactobacillus mangiferae</name>
    <dbReference type="NCBI Taxonomy" id="2940498"/>
    <lineage>
        <taxon>Bacteria</taxon>
        <taxon>Bacillati</taxon>
        <taxon>Bacillota</taxon>
        <taxon>Bacilli</taxon>
        <taxon>Bacillales</taxon>
        <taxon>Sporolactobacillaceae</taxon>
        <taxon>Sporolactobacillus</taxon>
    </lineage>
</organism>
<protein>
    <recommendedName>
        <fullName evidence="3">DUF4276 family protein</fullName>
    </recommendedName>
</protein>
<name>A0ABT0MCS8_9BACL</name>
<gene>
    <name evidence="1" type="ORF">M3N64_12235</name>
</gene>
<dbReference type="EMBL" id="JAMAST010000019">
    <property type="protein sequence ID" value="MCL1632687.1"/>
    <property type="molecule type" value="Genomic_DNA"/>
</dbReference>
<keyword evidence="2" id="KW-1185">Reference proteome</keyword>
<evidence type="ECO:0000313" key="1">
    <source>
        <dbReference type="EMBL" id="MCL1632687.1"/>
    </source>
</evidence>
<reference evidence="1 2" key="1">
    <citation type="submission" date="2022-05" db="EMBL/GenBank/DDBJ databases">
        <title>Sporolactobacillus sp nov CPB3-1, isolated from tree bark (Mangifera indica L.).</title>
        <authorList>
            <person name="Phuengjayaem S."/>
            <person name="Tanasupawat S."/>
        </authorList>
    </citation>
    <scope>NUCLEOTIDE SEQUENCE [LARGE SCALE GENOMIC DNA]</scope>
    <source>
        <strain evidence="1 2">CPB3-1</strain>
    </source>
</reference>
<accession>A0ABT0MCS8</accession>
<evidence type="ECO:0008006" key="3">
    <source>
        <dbReference type="Google" id="ProtNLM"/>
    </source>
</evidence>
<evidence type="ECO:0000313" key="2">
    <source>
        <dbReference type="Proteomes" id="UP001203004"/>
    </source>
</evidence>